<keyword evidence="3" id="KW-0963">Cytoplasm</keyword>
<keyword evidence="18" id="KW-1185">Reference proteome</keyword>
<dbReference type="Proteomes" id="UP000436088">
    <property type="component" value="Unassembled WGS sequence"/>
</dbReference>
<evidence type="ECO:0000256" key="6">
    <source>
        <dbReference type="ARBA" id="ARBA00022679"/>
    </source>
</evidence>
<dbReference type="PROSITE" id="PS50011">
    <property type="entry name" value="PROTEIN_KINASE_DOM"/>
    <property type="match status" value="1"/>
</dbReference>
<dbReference type="FunFam" id="3.30.200.20:FF:000389">
    <property type="entry name" value="Receptor-like cytosolic serine/threonine-protein kinase RBK1"/>
    <property type="match status" value="1"/>
</dbReference>
<dbReference type="EMBL" id="VEPZ02001660">
    <property type="protein sequence ID" value="KAE8664138.1"/>
    <property type="molecule type" value="Genomic_DNA"/>
</dbReference>
<dbReference type="PROSITE" id="PS00108">
    <property type="entry name" value="PROTEIN_KINASE_ST"/>
    <property type="match status" value="1"/>
</dbReference>
<evidence type="ECO:0000256" key="12">
    <source>
        <dbReference type="ARBA" id="ARBA00063228"/>
    </source>
</evidence>
<name>A0A6A2WTB1_HIBSY</name>
<dbReference type="PROSITE" id="PS00107">
    <property type="entry name" value="PROTEIN_KINASE_ATP"/>
    <property type="match status" value="1"/>
</dbReference>
<keyword evidence="5" id="KW-0597">Phosphoprotein</keyword>
<dbReference type="PANTHER" id="PTHR47987:SF14">
    <property type="entry name" value="RECEPTOR-LIKE CYTOSOLIC SERINE_THREONINE-PROTEIN KINASE RBK2"/>
    <property type="match status" value="1"/>
</dbReference>
<feature type="compositionally biased region" description="Basic and acidic residues" evidence="14">
    <location>
        <begin position="1"/>
        <end position="14"/>
    </location>
</feature>
<evidence type="ECO:0000259" key="16">
    <source>
        <dbReference type="PROSITE" id="PS50011"/>
    </source>
</evidence>
<keyword evidence="8" id="KW-0418">Kinase</keyword>
<keyword evidence="15" id="KW-1133">Transmembrane helix</keyword>
<dbReference type="GO" id="GO:0004674">
    <property type="term" value="F:protein serine/threonine kinase activity"/>
    <property type="evidence" value="ECO:0007669"/>
    <property type="project" value="UniProtKB-KW"/>
</dbReference>
<keyword evidence="6" id="KW-0808">Transferase</keyword>
<comment type="catalytic activity">
    <reaction evidence="10">
        <text>L-threonyl-[protein] + ATP = O-phospho-L-threonyl-[protein] + ADP + H(+)</text>
        <dbReference type="Rhea" id="RHEA:46608"/>
        <dbReference type="Rhea" id="RHEA-COMP:11060"/>
        <dbReference type="Rhea" id="RHEA-COMP:11605"/>
        <dbReference type="ChEBI" id="CHEBI:15378"/>
        <dbReference type="ChEBI" id="CHEBI:30013"/>
        <dbReference type="ChEBI" id="CHEBI:30616"/>
        <dbReference type="ChEBI" id="CHEBI:61977"/>
        <dbReference type="ChEBI" id="CHEBI:456216"/>
        <dbReference type="EC" id="2.7.11.1"/>
    </reaction>
</comment>
<evidence type="ECO:0000256" key="3">
    <source>
        <dbReference type="ARBA" id="ARBA00022490"/>
    </source>
</evidence>
<dbReference type="Gene3D" id="3.30.200.20">
    <property type="entry name" value="Phosphorylase Kinase, domain 1"/>
    <property type="match status" value="1"/>
</dbReference>
<dbReference type="Gene3D" id="1.10.510.10">
    <property type="entry name" value="Transferase(Phosphotransferase) domain 1"/>
    <property type="match status" value="1"/>
</dbReference>
<dbReference type="InterPro" id="IPR008271">
    <property type="entry name" value="Ser/Thr_kinase_AS"/>
</dbReference>
<dbReference type="GO" id="GO:0051020">
    <property type="term" value="F:GTPase binding"/>
    <property type="evidence" value="ECO:0007669"/>
    <property type="project" value="UniProtKB-ARBA"/>
</dbReference>
<organism evidence="17 18">
    <name type="scientific">Hibiscus syriacus</name>
    <name type="common">Rose of Sharon</name>
    <dbReference type="NCBI Taxonomy" id="106335"/>
    <lineage>
        <taxon>Eukaryota</taxon>
        <taxon>Viridiplantae</taxon>
        <taxon>Streptophyta</taxon>
        <taxon>Embryophyta</taxon>
        <taxon>Tracheophyta</taxon>
        <taxon>Spermatophyta</taxon>
        <taxon>Magnoliopsida</taxon>
        <taxon>eudicotyledons</taxon>
        <taxon>Gunneridae</taxon>
        <taxon>Pentapetalae</taxon>
        <taxon>rosids</taxon>
        <taxon>malvids</taxon>
        <taxon>Malvales</taxon>
        <taxon>Malvaceae</taxon>
        <taxon>Malvoideae</taxon>
        <taxon>Hibiscus</taxon>
    </lineage>
</organism>
<dbReference type="InterPro" id="IPR017441">
    <property type="entry name" value="Protein_kinase_ATP_BS"/>
</dbReference>
<proteinExistence type="predicted"/>
<feature type="region of interest" description="Disordered" evidence="14">
    <location>
        <begin position="1"/>
        <end position="35"/>
    </location>
</feature>
<comment type="subcellular location">
    <subcellularLocation>
        <location evidence="1">Cytoplasm</location>
    </subcellularLocation>
</comment>
<feature type="transmembrane region" description="Helical" evidence="15">
    <location>
        <begin position="80"/>
        <end position="100"/>
    </location>
</feature>
<evidence type="ECO:0000256" key="9">
    <source>
        <dbReference type="ARBA" id="ARBA00022840"/>
    </source>
</evidence>
<dbReference type="GO" id="GO:0005524">
    <property type="term" value="F:ATP binding"/>
    <property type="evidence" value="ECO:0007669"/>
    <property type="project" value="UniProtKB-UniRule"/>
</dbReference>
<evidence type="ECO:0000256" key="2">
    <source>
        <dbReference type="ARBA" id="ARBA00012513"/>
    </source>
</evidence>
<dbReference type="PANTHER" id="PTHR47987">
    <property type="entry name" value="OS08G0249100 PROTEIN"/>
    <property type="match status" value="1"/>
</dbReference>
<evidence type="ECO:0000256" key="10">
    <source>
        <dbReference type="ARBA" id="ARBA00047899"/>
    </source>
</evidence>
<dbReference type="InterPro" id="IPR000719">
    <property type="entry name" value="Prot_kinase_dom"/>
</dbReference>
<dbReference type="EC" id="2.7.11.1" evidence="2"/>
<sequence length="529" mass="59733">MRRNDDHREDHYDSTTRTMPSDYGDSKGGVGASGCGQKQSVNSMCLVDWPEKNSEDLVVQTRYTRQDTMISSCGSVQGSYLSLFVWFICFGIPGSLPFFVSYSIEQLRGKNVEEEKQEGSSPEGVTKACYEGLKSNKTTTDSRPKSGTSRVGSGAFANWKKLFKLWKQRSKRRLALIPILSSSKWSKKIARSAKENPMVRDIYKFKSSLQNFSLPEIRAATDNFNPENIIGRGGYSVVYKGRLKDGKFVAIKRATNGTYDERTSSFLSELGILAHVNHPNTATLIGCCVEGGMHLVFRLSRLGSLASVLHGPKGTLDWSKRSKIALGTADGLRYLHDLCDRQIIHRDIKAENILLTEDFEPQICDFGLSMWLPRQWTHHNLTKFEGTFGYLAPEYFMHGIVDEKTDVYAFGVLLLELVTGRRALDQQQSIVVWAKPLLDNNDIKELVDPFLGCDYDVKEADRMVLTASLCIKHAPFLRPQMKQVVRQLRDNEYLADCSKKSRSLSIRRTYSNELIDAQEYNVTKSLSMT</sequence>
<keyword evidence="15" id="KW-0812">Transmembrane</keyword>
<dbReference type="InterPro" id="IPR011009">
    <property type="entry name" value="Kinase-like_dom_sf"/>
</dbReference>
<dbReference type="SMART" id="SM00220">
    <property type="entry name" value="S_TKc"/>
    <property type="match status" value="1"/>
</dbReference>
<feature type="binding site" evidence="13">
    <location>
        <position position="252"/>
    </location>
    <ligand>
        <name>ATP</name>
        <dbReference type="ChEBI" id="CHEBI:30616"/>
    </ligand>
</feature>
<comment type="subunit">
    <text evidence="12">Interacts with ARAC5 and ARAC10.</text>
</comment>
<dbReference type="SUPFAM" id="SSF56112">
    <property type="entry name" value="Protein kinase-like (PK-like)"/>
    <property type="match status" value="1"/>
</dbReference>
<evidence type="ECO:0000256" key="13">
    <source>
        <dbReference type="PROSITE-ProRule" id="PRU10141"/>
    </source>
</evidence>
<evidence type="ECO:0000256" key="14">
    <source>
        <dbReference type="SAM" id="MobiDB-lite"/>
    </source>
</evidence>
<evidence type="ECO:0000256" key="4">
    <source>
        <dbReference type="ARBA" id="ARBA00022527"/>
    </source>
</evidence>
<keyword evidence="9 13" id="KW-0067">ATP-binding</keyword>
<dbReference type="AlphaFoldDB" id="A0A6A2WTB1"/>
<comment type="caution">
    <text evidence="17">The sequence shown here is derived from an EMBL/GenBank/DDBJ whole genome shotgun (WGS) entry which is preliminary data.</text>
</comment>
<protein>
    <recommendedName>
        <fullName evidence="2">non-specific serine/threonine protein kinase</fullName>
        <ecNumber evidence="2">2.7.11.1</ecNumber>
    </recommendedName>
</protein>
<dbReference type="InterPro" id="IPR046958">
    <property type="entry name" value="RBK1/2/STUNTED"/>
</dbReference>
<keyword evidence="4" id="KW-0723">Serine/threonine-protein kinase</keyword>
<evidence type="ECO:0000313" key="18">
    <source>
        <dbReference type="Proteomes" id="UP000436088"/>
    </source>
</evidence>
<gene>
    <name evidence="17" type="ORF">F3Y22_tig00112856pilonHSYRG00113</name>
</gene>
<feature type="domain" description="Protein kinase" evidence="16">
    <location>
        <begin position="224"/>
        <end position="494"/>
    </location>
</feature>
<evidence type="ECO:0000256" key="5">
    <source>
        <dbReference type="ARBA" id="ARBA00022553"/>
    </source>
</evidence>
<keyword evidence="7 13" id="KW-0547">Nucleotide-binding</keyword>
<evidence type="ECO:0000256" key="15">
    <source>
        <dbReference type="SAM" id="Phobius"/>
    </source>
</evidence>
<evidence type="ECO:0000256" key="1">
    <source>
        <dbReference type="ARBA" id="ARBA00004496"/>
    </source>
</evidence>
<accession>A0A6A2WTB1</accession>
<evidence type="ECO:0000256" key="11">
    <source>
        <dbReference type="ARBA" id="ARBA00048679"/>
    </source>
</evidence>
<comment type="catalytic activity">
    <reaction evidence="11">
        <text>L-seryl-[protein] + ATP = O-phospho-L-seryl-[protein] + ADP + H(+)</text>
        <dbReference type="Rhea" id="RHEA:17989"/>
        <dbReference type="Rhea" id="RHEA-COMP:9863"/>
        <dbReference type="Rhea" id="RHEA-COMP:11604"/>
        <dbReference type="ChEBI" id="CHEBI:15378"/>
        <dbReference type="ChEBI" id="CHEBI:29999"/>
        <dbReference type="ChEBI" id="CHEBI:30616"/>
        <dbReference type="ChEBI" id="CHEBI:83421"/>
        <dbReference type="ChEBI" id="CHEBI:456216"/>
        <dbReference type="EC" id="2.7.11.1"/>
    </reaction>
</comment>
<evidence type="ECO:0000313" key="17">
    <source>
        <dbReference type="EMBL" id="KAE8664138.1"/>
    </source>
</evidence>
<dbReference type="Pfam" id="PF00069">
    <property type="entry name" value="Pkinase"/>
    <property type="match status" value="1"/>
</dbReference>
<dbReference type="GO" id="GO:0005737">
    <property type="term" value="C:cytoplasm"/>
    <property type="evidence" value="ECO:0007669"/>
    <property type="project" value="UniProtKB-SubCell"/>
</dbReference>
<reference evidence="17" key="1">
    <citation type="submission" date="2019-09" db="EMBL/GenBank/DDBJ databases">
        <title>Draft genome information of white flower Hibiscus syriacus.</title>
        <authorList>
            <person name="Kim Y.-M."/>
        </authorList>
    </citation>
    <scope>NUCLEOTIDE SEQUENCE [LARGE SCALE GENOMIC DNA]</scope>
    <source>
        <strain evidence="17">YM2019G1</strain>
    </source>
</reference>
<evidence type="ECO:0000256" key="7">
    <source>
        <dbReference type="ARBA" id="ARBA00022741"/>
    </source>
</evidence>
<evidence type="ECO:0000256" key="8">
    <source>
        <dbReference type="ARBA" id="ARBA00022777"/>
    </source>
</evidence>
<dbReference type="FunFam" id="1.10.510.10:FF:000335">
    <property type="entry name" value="receptor-like cytosolic serine/threonine-protein kinase RBK2"/>
    <property type="match status" value="1"/>
</dbReference>
<keyword evidence="15" id="KW-0472">Membrane</keyword>